<dbReference type="InterPro" id="IPR001331">
    <property type="entry name" value="GDS_CDC24_CS"/>
</dbReference>
<feature type="domain" description="DH" evidence="2">
    <location>
        <begin position="74"/>
        <end position="290"/>
    </location>
</feature>
<feature type="region of interest" description="Disordered" evidence="1">
    <location>
        <begin position="1"/>
        <end position="20"/>
    </location>
</feature>
<dbReference type="Proteomes" id="UP001488838">
    <property type="component" value="Unassembled WGS sequence"/>
</dbReference>
<evidence type="ECO:0000256" key="1">
    <source>
        <dbReference type="SAM" id="MobiDB-lite"/>
    </source>
</evidence>
<feature type="compositionally biased region" description="Basic residues" evidence="1">
    <location>
        <begin position="499"/>
        <end position="508"/>
    </location>
</feature>
<dbReference type="InterPro" id="IPR055230">
    <property type="entry name" value="PH_Tiam1/2"/>
</dbReference>
<feature type="compositionally biased region" description="Basic residues" evidence="1">
    <location>
        <begin position="1"/>
        <end position="11"/>
    </location>
</feature>
<dbReference type="Pfam" id="PF00621">
    <property type="entry name" value="RhoGEF"/>
    <property type="match status" value="1"/>
</dbReference>
<comment type="caution">
    <text evidence="3">The sequence shown here is derived from an EMBL/GenBank/DDBJ whole genome shotgun (WGS) entry which is preliminary data.</text>
</comment>
<dbReference type="PROSITE" id="PS00741">
    <property type="entry name" value="DH_1"/>
    <property type="match status" value="1"/>
</dbReference>
<dbReference type="SMART" id="SM00325">
    <property type="entry name" value="RhoGEF"/>
    <property type="match status" value="1"/>
</dbReference>
<feature type="region of interest" description="Disordered" evidence="1">
    <location>
        <begin position="489"/>
        <end position="538"/>
    </location>
</feature>
<accession>A0AAW0IEK1</accession>
<dbReference type="PROSITE" id="PS50010">
    <property type="entry name" value="DH_2"/>
    <property type="match status" value="1"/>
</dbReference>
<dbReference type="InterPro" id="IPR000219">
    <property type="entry name" value="DH_dom"/>
</dbReference>
<dbReference type="FunFam" id="2.30.29.30:FF:000121">
    <property type="entry name" value="T cell lymphoma invasion and metastasis 1"/>
    <property type="match status" value="1"/>
</dbReference>
<dbReference type="CDD" id="cd00160">
    <property type="entry name" value="RhoGEF"/>
    <property type="match status" value="1"/>
</dbReference>
<dbReference type="PANTHER" id="PTHR46001:SF1">
    <property type="entry name" value="RHO GUANINE NUCLEOTIDE EXCHANGE FACTOR TIAM1"/>
    <property type="match status" value="1"/>
</dbReference>
<dbReference type="Gene3D" id="1.20.900.10">
    <property type="entry name" value="Dbl homology (DH) domain"/>
    <property type="match status" value="1"/>
</dbReference>
<evidence type="ECO:0000313" key="4">
    <source>
        <dbReference type="Proteomes" id="UP001488838"/>
    </source>
</evidence>
<dbReference type="CDD" id="cd01255">
    <property type="entry name" value="PH2_Tiam1_2"/>
    <property type="match status" value="1"/>
</dbReference>
<name>A0AAW0IEK1_MYOGA</name>
<dbReference type="AlphaFoldDB" id="A0AAW0IEK1"/>
<dbReference type="GO" id="GO:0007264">
    <property type="term" value="P:small GTPase-mediated signal transduction"/>
    <property type="evidence" value="ECO:0007669"/>
    <property type="project" value="InterPro"/>
</dbReference>
<dbReference type="InterPro" id="IPR011993">
    <property type="entry name" value="PH-like_dom_sf"/>
</dbReference>
<proteinExistence type="predicted"/>
<dbReference type="GO" id="GO:0005085">
    <property type="term" value="F:guanyl-nucleotide exchange factor activity"/>
    <property type="evidence" value="ECO:0007669"/>
    <property type="project" value="InterPro"/>
</dbReference>
<dbReference type="Gene3D" id="2.30.29.30">
    <property type="entry name" value="Pleckstrin-homology domain (PH domain)/Phosphotyrosine-binding domain (PTB)"/>
    <property type="match status" value="1"/>
</dbReference>
<feature type="region of interest" description="Disordered" evidence="1">
    <location>
        <begin position="42"/>
        <end position="67"/>
    </location>
</feature>
<protein>
    <recommendedName>
        <fullName evidence="2">DH domain-containing protein</fullName>
    </recommendedName>
</protein>
<keyword evidence="4" id="KW-1185">Reference proteome</keyword>
<evidence type="ECO:0000313" key="3">
    <source>
        <dbReference type="EMBL" id="KAK7812621.1"/>
    </source>
</evidence>
<dbReference type="GO" id="GO:0005829">
    <property type="term" value="C:cytosol"/>
    <property type="evidence" value="ECO:0007669"/>
    <property type="project" value="TreeGrafter"/>
</dbReference>
<dbReference type="PANTHER" id="PTHR46001">
    <property type="entry name" value="TIAM (MAMMALIAN TUMOR INVASION AND METASTASIS FACTOR) HOMOLOG"/>
    <property type="match status" value="1"/>
</dbReference>
<dbReference type="SUPFAM" id="SSF48065">
    <property type="entry name" value="DBL homology domain (DH-domain)"/>
    <property type="match status" value="1"/>
</dbReference>
<gene>
    <name evidence="3" type="ORF">U0070_021601</name>
</gene>
<dbReference type="GO" id="GO:0005886">
    <property type="term" value="C:plasma membrane"/>
    <property type="evidence" value="ECO:0007669"/>
    <property type="project" value="TreeGrafter"/>
</dbReference>
<reference evidence="3 4" key="1">
    <citation type="journal article" date="2023" name="bioRxiv">
        <title>Conserved and derived expression patterns and positive selection on dental genes reveal complex evolutionary context of ever-growing rodent molars.</title>
        <authorList>
            <person name="Calamari Z.T."/>
            <person name="Song A."/>
            <person name="Cohen E."/>
            <person name="Akter M."/>
            <person name="Roy R.D."/>
            <person name="Hallikas O."/>
            <person name="Christensen M.M."/>
            <person name="Li P."/>
            <person name="Marangoni P."/>
            <person name="Jernvall J."/>
            <person name="Klein O.D."/>
        </authorList>
    </citation>
    <scope>NUCLEOTIDE SEQUENCE [LARGE SCALE GENOMIC DNA]</scope>
    <source>
        <strain evidence="3">V071</strain>
    </source>
</reference>
<dbReference type="Pfam" id="PF23014">
    <property type="entry name" value="PH_Tiam1"/>
    <property type="match status" value="1"/>
</dbReference>
<organism evidence="3 4">
    <name type="scientific">Myodes glareolus</name>
    <name type="common">Bank vole</name>
    <name type="synonym">Clethrionomys glareolus</name>
    <dbReference type="NCBI Taxonomy" id="447135"/>
    <lineage>
        <taxon>Eukaryota</taxon>
        <taxon>Metazoa</taxon>
        <taxon>Chordata</taxon>
        <taxon>Craniata</taxon>
        <taxon>Vertebrata</taxon>
        <taxon>Euteleostomi</taxon>
        <taxon>Mammalia</taxon>
        <taxon>Eutheria</taxon>
        <taxon>Euarchontoglires</taxon>
        <taxon>Glires</taxon>
        <taxon>Rodentia</taxon>
        <taxon>Myomorpha</taxon>
        <taxon>Muroidea</taxon>
        <taxon>Cricetidae</taxon>
        <taxon>Arvicolinae</taxon>
        <taxon>Myodes</taxon>
    </lineage>
</organism>
<dbReference type="SUPFAM" id="SSF50729">
    <property type="entry name" value="PH domain-like"/>
    <property type="match status" value="1"/>
</dbReference>
<dbReference type="InterPro" id="IPR043537">
    <property type="entry name" value="Tiam1/Tiam2/Sif"/>
</dbReference>
<sequence>MSALWKVRRKPRMDSEGAGGSLYRTLHLSTEQVAAFCRSLHEMNPSDSSPSPQDATGPQLATTRQLSDADKLRKDLNCLMERYLKPLQKETFLTQDELDVLFGNLTEMVEFQVEFLKTLEDGVRLVPDLEKLEKVDQFKKVLFSLGGSFLYYADRFKLYSAFCASHTKVPKVLVKAKTDTAFKAFLDAQNPRQQHSSTLESYLIKPIQRVLKYPLLLRELFALTDAESEEHYHLDGEHPLPPASTLHPTPAQASTAPVPARPLHSPLFNAHVLLVAIKTMNKVASHINEMQKIHEEFGAVFDQLIAEQTGEKKEVADLSMGDLLLHTAVIWLNPPASLGKWKKEPELAAFVFKTAVVLVYKDGSKQKKKLVGSHRLSIYEEWDPFRFRHMIPTEALQVRALPTADAEANAVCEIVHVKSESEGRPERVFHLCCSSPESRKDFLKAVHSILRDKHRRQLLKTESLPSSQQYVPFGGKRLCALKGARPAMSRAVSAPSKSLGRRRRRLARNRFTIDSDAVSASSPEKEPQQPPGGGDTDRWVEEQFDLAQYEEQDDIKETDILSDDDEFCESVKGASEDPDLQEQLQAASISQRARGRRTLDSHASRMTQLKKQAALSGINGALESASEEVIWVRREDFAPSRKLNTEI</sequence>
<feature type="compositionally biased region" description="Polar residues" evidence="1">
    <location>
        <begin position="45"/>
        <end position="66"/>
    </location>
</feature>
<feature type="region of interest" description="Disordered" evidence="1">
    <location>
        <begin position="232"/>
        <end position="258"/>
    </location>
</feature>
<dbReference type="EMBL" id="JBBHLL010000149">
    <property type="protein sequence ID" value="KAK7812621.1"/>
    <property type="molecule type" value="Genomic_DNA"/>
</dbReference>
<dbReference type="InterPro" id="IPR035899">
    <property type="entry name" value="DBL_dom_sf"/>
</dbReference>
<evidence type="ECO:0000259" key="2">
    <source>
        <dbReference type="PROSITE" id="PS50010"/>
    </source>
</evidence>